<reference evidence="2" key="1">
    <citation type="submission" date="2016-06" db="EMBL/GenBank/DDBJ databases">
        <title>Parallel loss of symbiosis genes in relatives of nitrogen-fixing non-legume Parasponia.</title>
        <authorList>
            <person name="Van Velzen R."/>
            <person name="Holmer R."/>
            <person name="Bu F."/>
            <person name="Rutten L."/>
            <person name="Van Zeijl A."/>
            <person name="Liu W."/>
            <person name="Santuari L."/>
            <person name="Cao Q."/>
            <person name="Sharma T."/>
            <person name="Shen D."/>
            <person name="Roswanjaya Y."/>
            <person name="Wardhani T."/>
            <person name="Kalhor M.S."/>
            <person name="Jansen J."/>
            <person name="Van den Hoogen J."/>
            <person name="Gungor B."/>
            <person name="Hartog M."/>
            <person name="Hontelez J."/>
            <person name="Verver J."/>
            <person name="Yang W.-C."/>
            <person name="Schijlen E."/>
            <person name="Repin R."/>
            <person name="Schilthuizen M."/>
            <person name="Schranz E."/>
            <person name="Heidstra R."/>
            <person name="Miyata K."/>
            <person name="Fedorova E."/>
            <person name="Kohlen W."/>
            <person name="Bisseling T."/>
            <person name="Smit S."/>
            <person name="Geurts R."/>
        </authorList>
    </citation>
    <scope>NUCLEOTIDE SEQUENCE [LARGE SCALE GENOMIC DNA]</scope>
    <source>
        <strain evidence="2">cv. WU1-14</strain>
    </source>
</reference>
<evidence type="ECO:0000313" key="2">
    <source>
        <dbReference type="Proteomes" id="UP000237105"/>
    </source>
</evidence>
<keyword evidence="2" id="KW-1185">Reference proteome</keyword>
<keyword evidence="1" id="KW-0946">Virion</keyword>
<name>A0A2P5DBK7_PARAD</name>
<dbReference type="Proteomes" id="UP000237105">
    <property type="component" value="Unassembled WGS sequence"/>
</dbReference>
<keyword evidence="1" id="KW-0167">Capsid protein</keyword>
<evidence type="ECO:0000313" key="1">
    <source>
        <dbReference type="EMBL" id="PON70630.1"/>
    </source>
</evidence>
<dbReference type="EMBL" id="JXTB01000049">
    <property type="protein sequence ID" value="PON70630.1"/>
    <property type="molecule type" value="Genomic_DNA"/>
</dbReference>
<protein>
    <submittedName>
        <fullName evidence="1">Geminivirus AR1/BR1 coat protein</fullName>
    </submittedName>
</protein>
<comment type="caution">
    <text evidence="1">The sequence shown here is derived from an EMBL/GenBank/DDBJ whole genome shotgun (WGS) entry which is preliminary data.</text>
</comment>
<organism evidence="1 2">
    <name type="scientific">Parasponia andersonii</name>
    <name type="common">Sponia andersonii</name>
    <dbReference type="NCBI Taxonomy" id="3476"/>
    <lineage>
        <taxon>Eukaryota</taxon>
        <taxon>Viridiplantae</taxon>
        <taxon>Streptophyta</taxon>
        <taxon>Embryophyta</taxon>
        <taxon>Tracheophyta</taxon>
        <taxon>Spermatophyta</taxon>
        <taxon>Magnoliopsida</taxon>
        <taxon>eudicotyledons</taxon>
        <taxon>Gunneridae</taxon>
        <taxon>Pentapetalae</taxon>
        <taxon>rosids</taxon>
        <taxon>fabids</taxon>
        <taxon>Rosales</taxon>
        <taxon>Cannabaceae</taxon>
        <taxon>Parasponia</taxon>
    </lineage>
</organism>
<dbReference type="AlphaFoldDB" id="A0A2P5DBK7"/>
<gene>
    <name evidence="1" type="ORF">PanWU01x14_080040</name>
</gene>
<accession>A0A2P5DBK7</accession>
<feature type="non-terminal residue" evidence="1">
    <location>
        <position position="1"/>
    </location>
</feature>
<sequence>LQPYVGPPSISDIFQGSSPWLFAINHDNKHRFILKRKWNQRLTTVGAVTNVSTIGQSAHAIDTFEHFDKSFNLRTDWNNSASGEYSASKKVHCSGSAL</sequence>
<proteinExistence type="predicted"/>